<feature type="domain" description="MYB-CC type transcription factor LHEQLE-containing" evidence="6">
    <location>
        <begin position="132"/>
        <end position="175"/>
    </location>
</feature>
<keyword evidence="8" id="KW-1185">Reference proteome</keyword>
<reference evidence="7 8" key="1">
    <citation type="submission" date="2024-05" db="EMBL/GenBank/DDBJ databases">
        <title>Haplotype-resolved chromosome-level genome assembly of Huyou (Citrus changshanensis).</title>
        <authorList>
            <person name="Miao C."/>
            <person name="Chen W."/>
            <person name="Wu Y."/>
            <person name="Wang L."/>
            <person name="Zhao S."/>
            <person name="Grierson D."/>
            <person name="Xu C."/>
            <person name="Chen K."/>
        </authorList>
    </citation>
    <scope>NUCLEOTIDE SEQUENCE [LARGE SCALE GENOMIC DNA]</scope>
    <source>
        <strain evidence="7">01-14</strain>
        <tissue evidence="7">Leaf</tissue>
    </source>
</reference>
<comment type="subcellular location">
    <subcellularLocation>
        <location evidence="1">Nucleus</location>
    </subcellularLocation>
</comment>
<feature type="region of interest" description="Disordered" evidence="5">
    <location>
        <begin position="202"/>
        <end position="221"/>
    </location>
</feature>
<dbReference type="NCBIfam" id="TIGR01557">
    <property type="entry name" value="myb_SHAQKYF"/>
    <property type="match status" value="1"/>
</dbReference>
<feature type="compositionally biased region" description="Basic and acidic residues" evidence="5">
    <location>
        <begin position="203"/>
        <end position="219"/>
    </location>
</feature>
<dbReference type="PANTHER" id="PTHR31499">
    <property type="entry name" value="MYB FAMILY TRANSCRIPTION FACTOR PHL11"/>
    <property type="match status" value="1"/>
</dbReference>
<name>A0AAP0M654_9ROSI</name>
<keyword evidence="2" id="KW-0805">Transcription regulation</keyword>
<dbReference type="GO" id="GO:0003700">
    <property type="term" value="F:DNA-binding transcription factor activity"/>
    <property type="evidence" value="ECO:0007669"/>
    <property type="project" value="InterPro"/>
</dbReference>
<keyword evidence="3" id="KW-0804">Transcription</keyword>
<organism evidence="7 8">
    <name type="scientific">Citrus x changshan-huyou</name>
    <dbReference type="NCBI Taxonomy" id="2935761"/>
    <lineage>
        <taxon>Eukaryota</taxon>
        <taxon>Viridiplantae</taxon>
        <taxon>Streptophyta</taxon>
        <taxon>Embryophyta</taxon>
        <taxon>Tracheophyta</taxon>
        <taxon>Spermatophyta</taxon>
        <taxon>Magnoliopsida</taxon>
        <taxon>eudicotyledons</taxon>
        <taxon>Gunneridae</taxon>
        <taxon>Pentapetalae</taxon>
        <taxon>rosids</taxon>
        <taxon>malvids</taxon>
        <taxon>Sapindales</taxon>
        <taxon>Rutaceae</taxon>
        <taxon>Aurantioideae</taxon>
        <taxon>Citrus</taxon>
    </lineage>
</organism>
<evidence type="ECO:0000256" key="4">
    <source>
        <dbReference type="ARBA" id="ARBA00023242"/>
    </source>
</evidence>
<dbReference type="Gene3D" id="1.10.10.60">
    <property type="entry name" value="Homeodomain-like"/>
    <property type="match status" value="1"/>
</dbReference>
<evidence type="ECO:0000313" key="7">
    <source>
        <dbReference type="EMBL" id="KAK9193524.1"/>
    </source>
</evidence>
<dbReference type="Proteomes" id="UP001428341">
    <property type="component" value="Unassembled WGS sequence"/>
</dbReference>
<dbReference type="SUPFAM" id="SSF46689">
    <property type="entry name" value="Homeodomain-like"/>
    <property type="match status" value="1"/>
</dbReference>
<evidence type="ECO:0000259" key="6">
    <source>
        <dbReference type="Pfam" id="PF14379"/>
    </source>
</evidence>
<sequence>MGSNRSDGSGKERLRWTQELHYRFEEAVNQLGGPDSKSAIPFPGSTSEKSATGILFSGNVFVLNPAACYLSGATPKGILKAMGVPGLTIYHVKSHLQKYRISKYIPEIGPSKFERRNISDMLPNFGTTSAAQLNEALQMQTDVYRRMSDHVEVQRNLKLKIEAQGRFLDRIVKDHKNRATPNTKSGKPYSPVSLPALCEETESNAKDFESDSEADKNEIESGEGIRALKRLRVEDDTLPPMFRVSSLSPNSYNRDIQAKASYPAQDISFPWSFAACSSPLVPSFL</sequence>
<dbReference type="InterPro" id="IPR025756">
    <property type="entry name" value="Myb_CC_LHEQLE"/>
</dbReference>
<protein>
    <recommendedName>
        <fullName evidence="6">MYB-CC type transcription factor LHEQLE-containing domain-containing protein</fullName>
    </recommendedName>
</protein>
<evidence type="ECO:0000256" key="2">
    <source>
        <dbReference type="ARBA" id="ARBA00023015"/>
    </source>
</evidence>
<dbReference type="PANTHER" id="PTHR31499:SF79">
    <property type="entry name" value="HTH MYB-TYPE DOMAIN-CONTAINING PROTEIN"/>
    <property type="match status" value="1"/>
</dbReference>
<evidence type="ECO:0000256" key="5">
    <source>
        <dbReference type="SAM" id="MobiDB-lite"/>
    </source>
</evidence>
<evidence type="ECO:0000256" key="1">
    <source>
        <dbReference type="ARBA" id="ARBA00004123"/>
    </source>
</evidence>
<dbReference type="EMBL" id="JBCGBO010000006">
    <property type="protein sequence ID" value="KAK9193524.1"/>
    <property type="molecule type" value="Genomic_DNA"/>
</dbReference>
<dbReference type="AlphaFoldDB" id="A0AAP0M654"/>
<gene>
    <name evidence="7" type="ORF">WN944_004221</name>
</gene>
<dbReference type="InterPro" id="IPR006447">
    <property type="entry name" value="Myb_dom_plants"/>
</dbReference>
<comment type="caution">
    <text evidence="7">The sequence shown here is derived from an EMBL/GenBank/DDBJ whole genome shotgun (WGS) entry which is preliminary data.</text>
</comment>
<evidence type="ECO:0000313" key="8">
    <source>
        <dbReference type="Proteomes" id="UP001428341"/>
    </source>
</evidence>
<dbReference type="InterPro" id="IPR009057">
    <property type="entry name" value="Homeodomain-like_sf"/>
</dbReference>
<proteinExistence type="predicted"/>
<keyword evidence="4" id="KW-0539">Nucleus</keyword>
<dbReference type="GO" id="GO:0003677">
    <property type="term" value="F:DNA binding"/>
    <property type="evidence" value="ECO:0007669"/>
    <property type="project" value="InterPro"/>
</dbReference>
<dbReference type="Pfam" id="PF14379">
    <property type="entry name" value="Myb_CC_LHEQLE"/>
    <property type="match status" value="1"/>
</dbReference>
<dbReference type="GO" id="GO:0005634">
    <property type="term" value="C:nucleus"/>
    <property type="evidence" value="ECO:0007669"/>
    <property type="project" value="UniProtKB-SubCell"/>
</dbReference>
<evidence type="ECO:0000256" key="3">
    <source>
        <dbReference type="ARBA" id="ARBA00023163"/>
    </source>
</evidence>
<accession>A0AAP0M654</accession>
<dbReference type="InterPro" id="IPR046955">
    <property type="entry name" value="PHR1-like"/>
</dbReference>